<dbReference type="Proteomes" id="UP001478817">
    <property type="component" value="Unassembled WGS sequence"/>
</dbReference>
<gene>
    <name evidence="3" type="ORF">AAAT05_00735</name>
</gene>
<dbReference type="SUPFAM" id="SSF51556">
    <property type="entry name" value="Metallo-dependent hydrolases"/>
    <property type="match status" value="1"/>
</dbReference>
<organism evidence="3 4">
    <name type="scientific">Paratractidigestivibacter faecalis</name>
    <dbReference type="NCBI Taxonomy" id="2292441"/>
    <lineage>
        <taxon>Bacteria</taxon>
        <taxon>Bacillati</taxon>
        <taxon>Actinomycetota</taxon>
        <taxon>Coriobacteriia</taxon>
        <taxon>Coriobacteriales</taxon>
        <taxon>Atopobiaceae</taxon>
        <taxon>Paratractidigestivibacter</taxon>
    </lineage>
</organism>
<dbReference type="RefSeq" id="WP_349181232.1">
    <property type="nucleotide sequence ID" value="NZ_JBBNGS010000001.1"/>
</dbReference>
<sequence length="266" mass="30040">MSDLKVIDSHFHVWNLDTQNLPWLDGTDGTITHTYKVEDLEAEYARQAGVEFVGGVYVEVDCADHEAEDKIAFDLKAAHPKMLACMLRSDVSPWMRVPAFAAGIREPLHIDSEPRGRCLEPSFVEGLHALAAKGLPFESCNRVNELEDAYEAFAQAPEETVILNHLGNVEALTPEWCAVMKKFATLPNLYVKVSGFPTADKQFVSELLKFTRDTFDPKKLLYASNWPVVKLYSSFDEHFQTLRDAFGDDEDFFMNNAVRAYGLKIK</sequence>
<dbReference type="InterPro" id="IPR032466">
    <property type="entry name" value="Metal_Hydrolase"/>
</dbReference>
<accession>A0ABV1ID98</accession>
<evidence type="ECO:0000256" key="1">
    <source>
        <dbReference type="ARBA" id="ARBA00038310"/>
    </source>
</evidence>
<name>A0ABV1ID98_9ACTN</name>
<comment type="caution">
    <text evidence="3">The sequence shown here is derived from an EMBL/GenBank/DDBJ whole genome shotgun (WGS) entry which is preliminary data.</text>
</comment>
<evidence type="ECO:0000259" key="2">
    <source>
        <dbReference type="Pfam" id="PF04909"/>
    </source>
</evidence>
<dbReference type="EMBL" id="JBBNGS010000001">
    <property type="protein sequence ID" value="MEQ2636882.1"/>
    <property type="molecule type" value="Genomic_DNA"/>
</dbReference>
<comment type="similarity">
    <text evidence="1">Belongs to the metallo-dependent hydrolases superfamily.</text>
</comment>
<dbReference type="Gene3D" id="3.20.20.140">
    <property type="entry name" value="Metal-dependent hydrolases"/>
    <property type="match status" value="1"/>
</dbReference>
<keyword evidence="4" id="KW-1185">Reference proteome</keyword>
<proteinExistence type="inferred from homology"/>
<evidence type="ECO:0000313" key="4">
    <source>
        <dbReference type="Proteomes" id="UP001478817"/>
    </source>
</evidence>
<protein>
    <submittedName>
        <fullName evidence="3">Amidohydrolase family protein</fullName>
    </submittedName>
</protein>
<dbReference type="PANTHER" id="PTHR43569">
    <property type="entry name" value="AMIDOHYDROLASE"/>
    <property type="match status" value="1"/>
</dbReference>
<dbReference type="InterPro" id="IPR052350">
    <property type="entry name" value="Metallo-dep_Lactonases"/>
</dbReference>
<feature type="domain" description="Amidohydrolase-related" evidence="2">
    <location>
        <begin position="7"/>
        <end position="263"/>
    </location>
</feature>
<dbReference type="Pfam" id="PF04909">
    <property type="entry name" value="Amidohydro_2"/>
    <property type="match status" value="1"/>
</dbReference>
<dbReference type="PANTHER" id="PTHR43569:SF2">
    <property type="entry name" value="AMIDOHYDROLASE-RELATED DOMAIN-CONTAINING PROTEIN"/>
    <property type="match status" value="1"/>
</dbReference>
<reference evidence="3 4" key="1">
    <citation type="submission" date="2024-04" db="EMBL/GenBank/DDBJ databases">
        <title>Human intestinal bacterial collection.</title>
        <authorList>
            <person name="Pauvert C."/>
            <person name="Hitch T.C.A."/>
            <person name="Clavel T."/>
        </authorList>
    </citation>
    <scope>NUCLEOTIDE SEQUENCE [LARGE SCALE GENOMIC DNA]</scope>
    <source>
        <strain evidence="3 4">CLA-AA-H197</strain>
    </source>
</reference>
<evidence type="ECO:0000313" key="3">
    <source>
        <dbReference type="EMBL" id="MEQ2636882.1"/>
    </source>
</evidence>
<dbReference type="InterPro" id="IPR006680">
    <property type="entry name" value="Amidohydro-rel"/>
</dbReference>